<name>A0ABS5V5J6_9GAMM</name>
<evidence type="ECO:0000313" key="7">
    <source>
        <dbReference type="Proteomes" id="UP001195903"/>
    </source>
</evidence>
<keyword evidence="2 6" id="KW-0489">Methyltransferase</keyword>
<keyword evidence="3" id="KW-0808">Transferase</keyword>
<dbReference type="PANTHER" id="PTHR43042">
    <property type="entry name" value="SAM-DEPENDENT METHYLTRANSFERASE"/>
    <property type="match status" value="1"/>
</dbReference>
<evidence type="ECO:0000256" key="4">
    <source>
        <dbReference type="ARBA" id="ARBA00022691"/>
    </source>
</evidence>
<keyword evidence="7" id="KW-1185">Reference proteome</keyword>
<accession>A0ABS5V5J6</accession>
<dbReference type="PANTHER" id="PTHR43042:SF3">
    <property type="entry name" value="RIBOSOMAL RNA LARGE SUBUNIT METHYLTRANSFERASE YWBD-RELATED"/>
    <property type="match status" value="1"/>
</dbReference>
<organism evidence="6 7">
    <name type="scientific">Shewanella jiangmenensis</name>
    <dbReference type="NCBI Taxonomy" id="2837387"/>
    <lineage>
        <taxon>Bacteria</taxon>
        <taxon>Pseudomonadati</taxon>
        <taxon>Pseudomonadota</taxon>
        <taxon>Gammaproteobacteria</taxon>
        <taxon>Alteromonadales</taxon>
        <taxon>Shewanellaceae</taxon>
        <taxon>Shewanella</taxon>
    </lineage>
</organism>
<sequence length="314" mass="34535">MQGFIDFLATASLTEDCQRLFHGRGGRVAGAEHLCLDWFEPALLLTSFKELDEASVAALRDAITAFWHRCQREQNTPDAPLNLVYQYRSGAGTRTELLCGALPETHIISEMGLKFQVHLLRGQNHGLFLDMREGRRFVREQASGKKVLNLFSYTCGFSVAALAGGAASVVNIDMAKGALAIGRQNHHLNAVASGAQFLGHDIFNSWGKLSRMGPYELVIADPPSNQKGSFIATKDYVRLLRRLPELVAPGGDVLLCLNAPELGSEFLLSQVAETAPTLEFIGRVANPPVYADIDEEKSLKVLHFRKTETAQERN</sequence>
<dbReference type="SUPFAM" id="SSF53335">
    <property type="entry name" value="S-adenosyl-L-methionine-dependent methyltransferases"/>
    <property type="match status" value="1"/>
</dbReference>
<dbReference type="Pfam" id="PF10672">
    <property type="entry name" value="Methyltrans_SAM"/>
    <property type="match status" value="1"/>
</dbReference>
<keyword evidence="4" id="KW-0949">S-adenosyl-L-methionine</keyword>
<proteinExistence type="predicted"/>
<dbReference type="GO" id="GO:0032259">
    <property type="term" value="P:methylation"/>
    <property type="evidence" value="ECO:0007669"/>
    <property type="project" value="UniProtKB-KW"/>
</dbReference>
<dbReference type="InterPro" id="IPR019614">
    <property type="entry name" value="SAM-dep_methyl-trfase"/>
</dbReference>
<reference evidence="6 7" key="1">
    <citation type="submission" date="2021-05" db="EMBL/GenBank/DDBJ databases">
        <title>Shewanella sp. JM162201.</title>
        <authorList>
            <person name="Xu S."/>
            <person name="Li A."/>
        </authorList>
    </citation>
    <scope>NUCLEOTIDE SEQUENCE [LARGE SCALE GENOMIC DNA]</scope>
    <source>
        <strain evidence="6 7">JM162201</strain>
    </source>
</reference>
<evidence type="ECO:0000313" key="6">
    <source>
        <dbReference type="EMBL" id="MBT1445735.1"/>
    </source>
</evidence>
<dbReference type="Gene3D" id="3.40.50.150">
    <property type="entry name" value="Vaccinia Virus protein VP39"/>
    <property type="match status" value="1"/>
</dbReference>
<protein>
    <submittedName>
        <fullName evidence="6">Class I SAM-dependent methyltransferase</fullName>
    </submittedName>
</protein>
<dbReference type="CDD" id="cd02440">
    <property type="entry name" value="AdoMet_MTases"/>
    <property type="match status" value="1"/>
</dbReference>
<dbReference type="InterPro" id="IPR029063">
    <property type="entry name" value="SAM-dependent_MTases_sf"/>
</dbReference>
<evidence type="ECO:0000259" key="5">
    <source>
        <dbReference type="Pfam" id="PF10672"/>
    </source>
</evidence>
<feature type="domain" description="S-adenosylmethionine-dependent methyltransferase" evidence="5">
    <location>
        <begin position="18"/>
        <end position="305"/>
    </location>
</feature>
<evidence type="ECO:0000256" key="3">
    <source>
        <dbReference type="ARBA" id="ARBA00022679"/>
    </source>
</evidence>
<evidence type="ECO:0000256" key="1">
    <source>
        <dbReference type="ARBA" id="ARBA00022552"/>
    </source>
</evidence>
<evidence type="ECO:0000256" key="2">
    <source>
        <dbReference type="ARBA" id="ARBA00022603"/>
    </source>
</evidence>
<dbReference type="Proteomes" id="UP001195903">
    <property type="component" value="Unassembled WGS sequence"/>
</dbReference>
<keyword evidence="1" id="KW-0698">rRNA processing</keyword>
<dbReference type="EMBL" id="JAHEPS010000006">
    <property type="protein sequence ID" value="MBT1445735.1"/>
    <property type="molecule type" value="Genomic_DNA"/>
</dbReference>
<comment type="caution">
    <text evidence="6">The sequence shown here is derived from an EMBL/GenBank/DDBJ whole genome shotgun (WGS) entry which is preliminary data.</text>
</comment>
<gene>
    <name evidence="6" type="ORF">KJI95_14575</name>
</gene>
<dbReference type="GO" id="GO:0008168">
    <property type="term" value="F:methyltransferase activity"/>
    <property type="evidence" value="ECO:0007669"/>
    <property type="project" value="UniProtKB-KW"/>
</dbReference>
<dbReference type="RefSeq" id="WP_214507937.1">
    <property type="nucleotide sequence ID" value="NZ_JAHEPS010000006.1"/>
</dbReference>